<keyword evidence="2" id="KW-1185">Reference proteome</keyword>
<evidence type="ECO:0000313" key="1">
    <source>
        <dbReference type="EMBL" id="KAK7262470.1"/>
    </source>
</evidence>
<dbReference type="Proteomes" id="UP001359559">
    <property type="component" value="Unassembled WGS sequence"/>
</dbReference>
<comment type="caution">
    <text evidence="1">The sequence shown here is derived from an EMBL/GenBank/DDBJ whole genome shotgun (WGS) entry which is preliminary data.</text>
</comment>
<evidence type="ECO:0000313" key="2">
    <source>
        <dbReference type="Proteomes" id="UP001359559"/>
    </source>
</evidence>
<proteinExistence type="predicted"/>
<reference evidence="1 2" key="1">
    <citation type="submission" date="2024-01" db="EMBL/GenBank/DDBJ databases">
        <title>The genomes of 5 underutilized Papilionoideae crops provide insights into root nodulation and disease resistance.</title>
        <authorList>
            <person name="Yuan L."/>
        </authorList>
    </citation>
    <scope>NUCLEOTIDE SEQUENCE [LARGE SCALE GENOMIC DNA]</scope>
    <source>
        <strain evidence="1">LY-2023</strain>
        <tissue evidence="1">Leaf</tissue>
    </source>
</reference>
<protein>
    <submittedName>
        <fullName evidence="1">Uncharacterized protein</fullName>
    </submittedName>
</protein>
<organism evidence="1 2">
    <name type="scientific">Clitoria ternatea</name>
    <name type="common">Butterfly pea</name>
    <dbReference type="NCBI Taxonomy" id="43366"/>
    <lineage>
        <taxon>Eukaryota</taxon>
        <taxon>Viridiplantae</taxon>
        <taxon>Streptophyta</taxon>
        <taxon>Embryophyta</taxon>
        <taxon>Tracheophyta</taxon>
        <taxon>Spermatophyta</taxon>
        <taxon>Magnoliopsida</taxon>
        <taxon>eudicotyledons</taxon>
        <taxon>Gunneridae</taxon>
        <taxon>Pentapetalae</taxon>
        <taxon>rosids</taxon>
        <taxon>fabids</taxon>
        <taxon>Fabales</taxon>
        <taxon>Fabaceae</taxon>
        <taxon>Papilionoideae</taxon>
        <taxon>50 kb inversion clade</taxon>
        <taxon>NPAAA clade</taxon>
        <taxon>indigoferoid/millettioid clade</taxon>
        <taxon>Phaseoleae</taxon>
        <taxon>Clitoria</taxon>
    </lineage>
</organism>
<gene>
    <name evidence="1" type="ORF">RJT34_30043</name>
</gene>
<dbReference type="EMBL" id="JAYKXN010000008">
    <property type="protein sequence ID" value="KAK7262470.1"/>
    <property type="molecule type" value="Genomic_DNA"/>
</dbReference>
<sequence>MSNENRFNHMIFRSFLGYVSLRMWINISCVLDLKRDLEAVGEKYVIWGDWGLSLELAQEESGEKLGVDWKFILDLLKNFDFLILLHLSVTLLQHFYLEQLWLFSQYEH</sequence>
<dbReference type="AlphaFoldDB" id="A0AAN9EWA0"/>
<accession>A0AAN9EWA0</accession>
<name>A0AAN9EWA0_CLITE</name>